<feature type="transmembrane region" description="Helical" evidence="10">
    <location>
        <begin position="104"/>
        <end position="125"/>
    </location>
</feature>
<evidence type="ECO:0000256" key="9">
    <source>
        <dbReference type="SAM" id="MobiDB-lite"/>
    </source>
</evidence>
<dbReference type="RefSeq" id="XP_016592700.1">
    <property type="nucleotide sequence ID" value="XM_016732841.1"/>
</dbReference>
<evidence type="ECO:0000256" key="2">
    <source>
        <dbReference type="ARBA" id="ARBA00022692"/>
    </source>
</evidence>
<feature type="region of interest" description="Disordered" evidence="9">
    <location>
        <begin position="273"/>
        <end position="300"/>
    </location>
</feature>
<evidence type="ECO:0000313" key="14">
    <source>
        <dbReference type="Proteomes" id="UP000033710"/>
    </source>
</evidence>
<evidence type="ECO:0000256" key="4">
    <source>
        <dbReference type="ARBA" id="ARBA00022771"/>
    </source>
</evidence>
<keyword evidence="2 10" id="KW-0812">Transmembrane</keyword>
<evidence type="ECO:0000313" key="13">
    <source>
        <dbReference type="EMBL" id="KJR90024.1"/>
    </source>
</evidence>
<dbReference type="PANTHER" id="PTHR46283">
    <property type="entry name" value="E3 UBIQUITIN-PROTEIN LIGASE MARCH5"/>
    <property type="match status" value="1"/>
</dbReference>
<feature type="transmembrane region" description="Helical" evidence="10">
    <location>
        <begin position="239"/>
        <end position="258"/>
    </location>
</feature>
<dbReference type="GO" id="GO:0008270">
    <property type="term" value="F:zinc ion binding"/>
    <property type="evidence" value="ECO:0007669"/>
    <property type="project" value="UniProtKB-KW"/>
</dbReference>
<protein>
    <submittedName>
        <fullName evidence="13">Uncharacterized protein</fullName>
    </submittedName>
</protein>
<feature type="region of interest" description="Disordered" evidence="9">
    <location>
        <begin position="459"/>
        <end position="479"/>
    </location>
</feature>
<evidence type="ECO:0000256" key="10">
    <source>
        <dbReference type="SAM" id="Phobius"/>
    </source>
</evidence>
<evidence type="ECO:0000256" key="1">
    <source>
        <dbReference type="ARBA" id="ARBA00004141"/>
    </source>
</evidence>
<dbReference type="GO" id="GO:0016020">
    <property type="term" value="C:membrane"/>
    <property type="evidence" value="ECO:0007669"/>
    <property type="project" value="UniProtKB-SubCell"/>
</dbReference>
<evidence type="ECO:0000256" key="3">
    <source>
        <dbReference type="ARBA" id="ARBA00022723"/>
    </source>
</evidence>
<feature type="transmembrane region" description="Helical" evidence="10">
    <location>
        <begin position="208"/>
        <end position="227"/>
    </location>
</feature>
<dbReference type="SUPFAM" id="SSF57850">
    <property type="entry name" value="RING/U-box"/>
    <property type="match status" value="1"/>
</dbReference>
<dbReference type="PROSITE" id="PS50089">
    <property type="entry name" value="ZF_RING_2"/>
    <property type="match status" value="1"/>
</dbReference>
<comment type="caution">
    <text evidence="13">The sequence shown here is derived from an EMBL/GenBank/DDBJ whole genome shotgun (WGS) entry which is preliminary data.</text>
</comment>
<evidence type="ECO:0000256" key="5">
    <source>
        <dbReference type="ARBA" id="ARBA00022833"/>
    </source>
</evidence>
<dbReference type="SMART" id="SM00744">
    <property type="entry name" value="RINGv"/>
    <property type="match status" value="1"/>
</dbReference>
<dbReference type="InterPro" id="IPR001841">
    <property type="entry name" value="Znf_RING"/>
</dbReference>
<feature type="region of interest" description="Disordered" evidence="9">
    <location>
        <begin position="351"/>
        <end position="381"/>
    </location>
</feature>
<dbReference type="OrthoDB" id="5817083at2759"/>
<keyword evidence="3" id="KW-0479">Metal-binding</keyword>
<evidence type="ECO:0000259" key="11">
    <source>
        <dbReference type="PROSITE" id="PS50089"/>
    </source>
</evidence>
<evidence type="ECO:0000259" key="12">
    <source>
        <dbReference type="PROSITE" id="PS51292"/>
    </source>
</evidence>
<dbReference type="KEGG" id="ssck:SPSK_06134"/>
<keyword evidence="4 8" id="KW-0863">Zinc-finger</keyword>
<feature type="domain" description="RING-type" evidence="11">
    <location>
        <begin position="20"/>
        <end position="77"/>
    </location>
</feature>
<reference evidence="13 14" key="1">
    <citation type="journal article" date="2014" name="BMC Genomics">
        <title>Comparative genomics of the major fungal agents of human and animal Sporotrichosis: Sporothrix schenckii and Sporothrix brasiliensis.</title>
        <authorList>
            <person name="Teixeira M.M."/>
            <person name="de Almeida L.G."/>
            <person name="Kubitschek-Barreira P."/>
            <person name="Alves F.L."/>
            <person name="Kioshima E.S."/>
            <person name="Abadio A.K."/>
            <person name="Fernandes L."/>
            <person name="Derengowski L.S."/>
            <person name="Ferreira K.S."/>
            <person name="Souza R.C."/>
            <person name="Ruiz J.C."/>
            <person name="de Andrade N.C."/>
            <person name="Paes H.C."/>
            <person name="Nicola A.M."/>
            <person name="Albuquerque P."/>
            <person name="Gerber A.L."/>
            <person name="Martins V.P."/>
            <person name="Peconick L.D."/>
            <person name="Neto A.V."/>
            <person name="Chaucanez C.B."/>
            <person name="Silva P.A."/>
            <person name="Cunha O.L."/>
            <person name="de Oliveira F.F."/>
            <person name="dos Santos T.C."/>
            <person name="Barros A.L."/>
            <person name="Soares M.A."/>
            <person name="de Oliveira L.M."/>
            <person name="Marini M.M."/>
            <person name="Villalobos-Duno H."/>
            <person name="Cunha M.M."/>
            <person name="de Hoog S."/>
            <person name="da Silveira J.F."/>
            <person name="Henrissat B."/>
            <person name="Nino-Vega G.A."/>
            <person name="Cisalpino P.S."/>
            <person name="Mora-Montes H.M."/>
            <person name="Almeida S.R."/>
            <person name="Stajich J.E."/>
            <person name="Lopes-Bezerra L.M."/>
            <person name="Vasconcelos A.T."/>
            <person name="Felipe M.S."/>
        </authorList>
    </citation>
    <scope>NUCLEOTIDE SEQUENCE [LARGE SCALE GENOMIC DNA]</scope>
    <source>
        <strain evidence="13 14">1099-18</strain>
    </source>
</reference>
<dbReference type="VEuPathDB" id="FungiDB:SPSK_06134"/>
<name>A0A0F2MLW5_SPOSC</name>
<comment type="subcellular location">
    <subcellularLocation>
        <location evidence="1">Membrane</location>
        <topology evidence="1">Multi-pass membrane protein</topology>
    </subcellularLocation>
</comment>
<proteinExistence type="predicted"/>
<dbReference type="Proteomes" id="UP000033710">
    <property type="component" value="Unassembled WGS sequence"/>
</dbReference>
<feature type="compositionally biased region" description="Low complexity" evidence="9">
    <location>
        <begin position="288"/>
        <end position="298"/>
    </location>
</feature>
<organism evidence="13 14">
    <name type="scientific">Sporothrix schenckii 1099-18</name>
    <dbReference type="NCBI Taxonomy" id="1397361"/>
    <lineage>
        <taxon>Eukaryota</taxon>
        <taxon>Fungi</taxon>
        <taxon>Dikarya</taxon>
        <taxon>Ascomycota</taxon>
        <taxon>Pezizomycotina</taxon>
        <taxon>Sordariomycetes</taxon>
        <taxon>Sordariomycetidae</taxon>
        <taxon>Ophiostomatales</taxon>
        <taxon>Ophiostomataceae</taxon>
        <taxon>Sporothrix</taxon>
    </lineage>
</organism>
<gene>
    <name evidence="13" type="ORF">SPSK_06134</name>
</gene>
<feature type="domain" description="RING-CH-type" evidence="12">
    <location>
        <begin position="12"/>
        <end position="83"/>
    </location>
</feature>
<evidence type="ECO:0000256" key="8">
    <source>
        <dbReference type="PROSITE-ProRule" id="PRU00175"/>
    </source>
</evidence>
<dbReference type="GeneID" id="27668118"/>
<dbReference type="Gene3D" id="3.30.40.10">
    <property type="entry name" value="Zinc/RING finger domain, C3HC4 (zinc finger)"/>
    <property type="match status" value="1"/>
</dbReference>
<feature type="compositionally biased region" description="Acidic residues" evidence="9">
    <location>
        <begin position="351"/>
        <end position="373"/>
    </location>
</feature>
<reference evidence="13 14" key="2">
    <citation type="journal article" date="2015" name="Eukaryot. Cell">
        <title>Asexual propagation of a virulent clone complex in a human and feline outbreak of sporotrichosis.</title>
        <authorList>
            <person name="Teixeira Mde M."/>
            <person name="Rodrigues A.M."/>
            <person name="Tsui C.K."/>
            <person name="de Almeida L.G."/>
            <person name="Van Diepeningen A.D."/>
            <person name="van den Ende B.G."/>
            <person name="Fernandes G.F."/>
            <person name="Kano R."/>
            <person name="Hamelin R.C."/>
            <person name="Lopes-Bezerra L.M."/>
            <person name="Vasconcelos A.T."/>
            <person name="de Hoog S."/>
            <person name="de Camargo Z.P."/>
            <person name="Felipe M.S."/>
        </authorList>
    </citation>
    <scope>NUCLEOTIDE SEQUENCE [LARGE SCALE GENOMIC DNA]</scope>
    <source>
        <strain evidence="13 14">1099-18</strain>
    </source>
</reference>
<keyword evidence="6 10" id="KW-1133">Transmembrane helix</keyword>
<sequence>MVSAETTGTTPGDDADEKSCFICLQTAAETPDAAWVTPCPCSLDAHEDCMLQWIAETEVTLKQGANRGKKLRCPACNARIRTVEPHDALVALGDRAVRAYQHTAPALLGTMLMGMGVVGSSFYGYHSMAAFAGEGETMAWLLSSFEDAAADVLAAAAAGGHQRPPGAPVVPVVPVAIGWRESMSFVNKVFLLNLVAPSLLLHRAVPSLANLIALPVSLVYGATLVSRHHLPRWPPSPRWAVVALPTLSIAYATAYYDLFGGLERRLNRALRGRPETDEAENRGHELRAPAAGNVAGNADGDDQRGVVARLRRLGALVAQLAGHDNDNGDNGEGPGPMGLEVAVDIVVEEVEEEPQGDDDDDDDGWVDDDDDNEILPPRVVRDDDLNILGDVGHVGGGNHNDNDDDDDVALPPPDILRARLGVAADADHGAGDLGAAHGANGDAIPLAEALAAQVADANGPVPAAEAPPPPAHAGGGGGGGGGAGGGMFVSDILAAITTQLLLPRFAATIGMLLGHVLPRKWVTPAAALQTTVRGGGRPGGGGLLTQRWGRSLVGGLLWIVLRDAWTLYIKYRRVQVKKQRKIKNVDRKRPKDAATQS</sequence>
<dbReference type="PROSITE" id="PS51292">
    <property type="entry name" value="ZF_RING_CH"/>
    <property type="match status" value="1"/>
</dbReference>
<dbReference type="InterPro" id="IPR011016">
    <property type="entry name" value="Znf_RING-CH"/>
</dbReference>
<dbReference type="EMBL" id="AXCR01000001">
    <property type="protein sequence ID" value="KJR90024.1"/>
    <property type="molecule type" value="Genomic_DNA"/>
</dbReference>
<keyword evidence="7 10" id="KW-0472">Membrane</keyword>
<evidence type="ECO:0000256" key="7">
    <source>
        <dbReference type="ARBA" id="ARBA00023136"/>
    </source>
</evidence>
<dbReference type="InterPro" id="IPR013083">
    <property type="entry name" value="Znf_RING/FYVE/PHD"/>
</dbReference>
<keyword evidence="5" id="KW-0862">Zinc</keyword>
<accession>A0A0F2MLW5</accession>
<dbReference type="AlphaFoldDB" id="A0A0F2MLW5"/>
<evidence type="ECO:0000256" key="6">
    <source>
        <dbReference type="ARBA" id="ARBA00022989"/>
    </source>
</evidence>
<feature type="compositionally biased region" description="Basic and acidic residues" evidence="9">
    <location>
        <begin position="273"/>
        <end position="287"/>
    </location>
</feature>